<dbReference type="SUPFAM" id="SSF52821">
    <property type="entry name" value="Rhodanese/Cell cycle control phosphatase"/>
    <property type="match status" value="1"/>
</dbReference>
<gene>
    <name evidence="3" type="ORF">H3N35_02910</name>
</gene>
<proteinExistence type="predicted"/>
<keyword evidence="4" id="KW-1185">Reference proteome</keyword>
<evidence type="ECO:0000256" key="1">
    <source>
        <dbReference type="SAM" id="SignalP"/>
    </source>
</evidence>
<dbReference type="PANTHER" id="PTHR43031:SF1">
    <property type="entry name" value="PYRIDINE NUCLEOTIDE-DISULPHIDE OXIDOREDUCTASE"/>
    <property type="match status" value="1"/>
</dbReference>
<dbReference type="CDD" id="cd00158">
    <property type="entry name" value="RHOD"/>
    <property type="match status" value="1"/>
</dbReference>
<evidence type="ECO:0000313" key="4">
    <source>
        <dbReference type="Proteomes" id="UP001215231"/>
    </source>
</evidence>
<evidence type="ECO:0000313" key="3">
    <source>
        <dbReference type="EMBL" id="WDE12450.1"/>
    </source>
</evidence>
<organism evidence="3 4">
    <name type="scientific">Thalassomonas haliotis</name>
    <dbReference type="NCBI Taxonomy" id="485448"/>
    <lineage>
        <taxon>Bacteria</taxon>
        <taxon>Pseudomonadati</taxon>
        <taxon>Pseudomonadota</taxon>
        <taxon>Gammaproteobacteria</taxon>
        <taxon>Alteromonadales</taxon>
        <taxon>Colwelliaceae</taxon>
        <taxon>Thalassomonas</taxon>
    </lineage>
</organism>
<keyword evidence="1" id="KW-0732">Signal</keyword>
<dbReference type="Gene3D" id="3.40.250.10">
    <property type="entry name" value="Rhodanese-like domain"/>
    <property type="match status" value="1"/>
</dbReference>
<feature type="signal peptide" evidence="1">
    <location>
        <begin position="1"/>
        <end position="25"/>
    </location>
</feature>
<dbReference type="PANTHER" id="PTHR43031">
    <property type="entry name" value="FAD-DEPENDENT OXIDOREDUCTASE"/>
    <property type="match status" value="1"/>
</dbReference>
<dbReference type="Proteomes" id="UP001215231">
    <property type="component" value="Chromosome"/>
</dbReference>
<dbReference type="SMART" id="SM00450">
    <property type="entry name" value="RHOD"/>
    <property type="match status" value="1"/>
</dbReference>
<dbReference type="InterPro" id="IPR036873">
    <property type="entry name" value="Rhodanese-like_dom_sf"/>
</dbReference>
<feature type="chain" id="PRO_5046330173" evidence="1">
    <location>
        <begin position="26"/>
        <end position="136"/>
    </location>
</feature>
<dbReference type="Pfam" id="PF00581">
    <property type="entry name" value="Rhodanese"/>
    <property type="match status" value="1"/>
</dbReference>
<name>A0ABY7VG47_9GAMM</name>
<dbReference type="InterPro" id="IPR050229">
    <property type="entry name" value="GlpE_sulfurtransferase"/>
</dbReference>
<dbReference type="EMBL" id="CP059693">
    <property type="protein sequence ID" value="WDE12450.1"/>
    <property type="molecule type" value="Genomic_DNA"/>
</dbReference>
<accession>A0ABY7VG47</accession>
<dbReference type="InterPro" id="IPR001763">
    <property type="entry name" value="Rhodanese-like_dom"/>
</dbReference>
<reference evidence="3 4" key="1">
    <citation type="journal article" date="2022" name="Mar. Drugs">
        <title>Bioassay-Guided Fractionation Leads to the Detection of Cholic Acid Generated by the Rare Thalassomonas sp.</title>
        <authorList>
            <person name="Pheiffer F."/>
            <person name="Schneider Y.K."/>
            <person name="Hansen E.H."/>
            <person name="Andersen J.H."/>
            <person name="Isaksson J."/>
            <person name="Busche T."/>
            <person name="R C."/>
            <person name="Kalinowski J."/>
            <person name="Zyl L.V."/>
            <person name="Trindade M."/>
        </authorList>
    </citation>
    <scope>NUCLEOTIDE SEQUENCE [LARGE SCALE GENOMIC DNA]</scope>
    <source>
        <strain evidence="3 4">A5K-61T</strain>
    </source>
</reference>
<dbReference type="RefSeq" id="WP_274052731.1">
    <property type="nucleotide sequence ID" value="NZ_CP059693.1"/>
</dbReference>
<protein>
    <submittedName>
        <fullName evidence="3">Rhodanese-like domain-containing protein</fullName>
    </submittedName>
</protein>
<sequence length="136" mass="14826">MMNSSKCFLHGLTALLFTLSSQVFAFETQQISQAQLMSLLAAPKTPEFIVLDVRSQEEFARGHIAGAVNISHDALAENMTQISRYKNAKVIVHCRSGRRAAIAESLLSEQGFTGVRHLSGDIKGWQSAGLPLVQTP</sequence>
<dbReference type="PROSITE" id="PS50206">
    <property type="entry name" value="RHODANESE_3"/>
    <property type="match status" value="1"/>
</dbReference>
<feature type="domain" description="Rhodanese" evidence="2">
    <location>
        <begin position="44"/>
        <end position="134"/>
    </location>
</feature>
<evidence type="ECO:0000259" key="2">
    <source>
        <dbReference type="PROSITE" id="PS50206"/>
    </source>
</evidence>